<dbReference type="Gene3D" id="6.10.250.690">
    <property type="match status" value="1"/>
</dbReference>
<reference evidence="12 13" key="1">
    <citation type="submission" date="2023-03" db="EMBL/GenBank/DDBJ databases">
        <title>Novel Species.</title>
        <authorList>
            <person name="Ma S."/>
        </authorList>
    </citation>
    <scope>NUCLEOTIDE SEQUENCE [LARGE SCALE GENOMIC DNA]</scope>
    <source>
        <strain evidence="12 13">LIND6LT2</strain>
    </source>
</reference>
<keyword evidence="13" id="KW-1185">Reference proteome</keyword>
<sequence length="238" mass="27402">MSKRKILIVDDEIHILELLKYNLEASGYEVIEAESGEEALEKLNASIALVILDFMLPGIDGLEVLRRIRFNEDFKSIPVIMLTAKNEEIDAVLGLEMGADDYIGKPFRIRELLARIKAVLRRKEETEYLPQSTEKEKIIQVGNLAINETTRTVKKSDNVIEMPLKEFELLAVLAKNPGRVFSREELLEKIWGYDYVGESRTVDVHIRNLRKKIEDDDSSPFFIKTVRGIGYKFREESK</sequence>
<dbReference type="PANTHER" id="PTHR48111:SF40">
    <property type="entry name" value="PHOSPHATE REGULON TRANSCRIPTIONAL REGULATORY PROTEIN PHOB"/>
    <property type="match status" value="1"/>
</dbReference>
<dbReference type="InterPro" id="IPR011006">
    <property type="entry name" value="CheY-like_superfamily"/>
</dbReference>
<dbReference type="Proteomes" id="UP001486565">
    <property type="component" value="Chromosome"/>
</dbReference>
<evidence type="ECO:0000256" key="4">
    <source>
        <dbReference type="ARBA" id="ARBA00023015"/>
    </source>
</evidence>
<evidence type="ECO:0000256" key="1">
    <source>
        <dbReference type="ARBA" id="ARBA00018672"/>
    </source>
</evidence>
<dbReference type="SUPFAM" id="SSF46894">
    <property type="entry name" value="C-terminal effector domain of the bipartite response regulators"/>
    <property type="match status" value="1"/>
</dbReference>
<dbReference type="SMART" id="SM00862">
    <property type="entry name" value="Trans_reg_C"/>
    <property type="match status" value="1"/>
</dbReference>
<feature type="modified residue" description="4-aspartylphosphate" evidence="8">
    <location>
        <position position="53"/>
    </location>
</feature>
<dbReference type="InterPro" id="IPR039420">
    <property type="entry name" value="WalR-like"/>
</dbReference>
<dbReference type="CDD" id="cd00383">
    <property type="entry name" value="trans_reg_C"/>
    <property type="match status" value="1"/>
</dbReference>
<accession>A0ABZ2Y6W2</accession>
<keyword evidence="4" id="KW-0805">Transcription regulation</keyword>
<dbReference type="PROSITE" id="PS50110">
    <property type="entry name" value="RESPONSE_REGULATORY"/>
    <property type="match status" value="1"/>
</dbReference>
<dbReference type="RefSeq" id="WP_341878034.1">
    <property type="nucleotide sequence ID" value="NZ_CP121687.1"/>
</dbReference>
<evidence type="ECO:0000313" key="12">
    <source>
        <dbReference type="EMBL" id="WZL71069.1"/>
    </source>
</evidence>
<evidence type="ECO:0000256" key="5">
    <source>
        <dbReference type="ARBA" id="ARBA00023125"/>
    </source>
</evidence>
<organism evidence="12 13">
    <name type="scientific">Defluviitalea saccharophila</name>
    <dbReference type="NCBI Taxonomy" id="879970"/>
    <lineage>
        <taxon>Bacteria</taxon>
        <taxon>Bacillati</taxon>
        <taxon>Bacillota</taxon>
        <taxon>Clostridia</taxon>
        <taxon>Lachnospirales</taxon>
        <taxon>Defluviitaleaceae</taxon>
        <taxon>Defluviitalea</taxon>
    </lineage>
</organism>
<evidence type="ECO:0000256" key="3">
    <source>
        <dbReference type="ARBA" id="ARBA00023012"/>
    </source>
</evidence>
<keyword evidence="3" id="KW-0902">Two-component regulatory system</keyword>
<protein>
    <recommendedName>
        <fullName evidence="1">Stage 0 sporulation protein A homolog</fullName>
    </recommendedName>
</protein>
<gene>
    <name evidence="12" type="ORF">QBE51_05985</name>
</gene>
<dbReference type="Gene3D" id="1.10.10.10">
    <property type="entry name" value="Winged helix-like DNA-binding domain superfamily/Winged helix DNA-binding domain"/>
    <property type="match status" value="1"/>
</dbReference>
<proteinExistence type="predicted"/>
<evidence type="ECO:0000313" key="13">
    <source>
        <dbReference type="Proteomes" id="UP001486565"/>
    </source>
</evidence>
<keyword evidence="5 9" id="KW-0238">DNA-binding</keyword>
<evidence type="ECO:0000256" key="8">
    <source>
        <dbReference type="PROSITE-ProRule" id="PRU00169"/>
    </source>
</evidence>
<dbReference type="EMBL" id="CP121687">
    <property type="protein sequence ID" value="WZL71069.1"/>
    <property type="molecule type" value="Genomic_DNA"/>
</dbReference>
<dbReference type="SUPFAM" id="SSF52172">
    <property type="entry name" value="CheY-like"/>
    <property type="match status" value="1"/>
</dbReference>
<feature type="domain" description="OmpR/PhoB-type" evidence="11">
    <location>
        <begin position="136"/>
        <end position="235"/>
    </location>
</feature>
<evidence type="ECO:0000259" key="10">
    <source>
        <dbReference type="PROSITE" id="PS50110"/>
    </source>
</evidence>
<dbReference type="InterPro" id="IPR036388">
    <property type="entry name" value="WH-like_DNA-bd_sf"/>
</dbReference>
<evidence type="ECO:0000256" key="7">
    <source>
        <dbReference type="ARBA" id="ARBA00024867"/>
    </source>
</evidence>
<dbReference type="SMART" id="SM00448">
    <property type="entry name" value="REC"/>
    <property type="match status" value="1"/>
</dbReference>
<dbReference type="Pfam" id="PF00072">
    <property type="entry name" value="Response_reg"/>
    <property type="match status" value="1"/>
</dbReference>
<feature type="DNA-binding region" description="OmpR/PhoB-type" evidence="9">
    <location>
        <begin position="136"/>
        <end position="235"/>
    </location>
</feature>
<dbReference type="PANTHER" id="PTHR48111">
    <property type="entry name" value="REGULATOR OF RPOS"/>
    <property type="match status" value="1"/>
</dbReference>
<dbReference type="InterPro" id="IPR016032">
    <property type="entry name" value="Sig_transdc_resp-reg_C-effctor"/>
</dbReference>
<comment type="function">
    <text evidence="7">May play the central regulatory role in sporulation. It may be an element of the effector pathway responsible for the activation of sporulation genes in response to nutritional stress. Spo0A may act in concert with spo0H (a sigma factor) to control the expression of some genes that are critical to the sporulation process.</text>
</comment>
<dbReference type="InterPro" id="IPR001789">
    <property type="entry name" value="Sig_transdc_resp-reg_receiver"/>
</dbReference>
<name>A0ABZ2Y6W2_9FIRM</name>
<dbReference type="InterPro" id="IPR001867">
    <property type="entry name" value="OmpR/PhoB-type_DNA-bd"/>
</dbReference>
<keyword evidence="6" id="KW-0804">Transcription</keyword>
<evidence type="ECO:0000256" key="9">
    <source>
        <dbReference type="PROSITE-ProRule" id="PRU01091"/>
    </source>
</evidence>
<keyword evidence="2 8" id="KW-0597">Phosphoprotein</keyword>
<feature type="domain" description="Response regulatory" evidence="10">
    <location>
        <begin position="5"/>
        <end position="120"/>
    </location>
</feature>
<evidence type="ECO:0000256" key="6">
    <source>
        <dbReference type="ARBA" id="ARBA00023163"/>
    </source>
</evidence>
<dbReference type="PROSITE" id="PS51755">
    <property type="entry name" value="OMPR_PHOB"/>
    <property type="match status" value="1"/>
</dbReference>
<evidence type="ECO:0000259" key="11">
    <source>
        <dbReference type="PROSITE" id="PS51755"/>
    </source>
</evidence>
<dbReference type="Gene3D" id="3.40.50.2300">
    <property type="match status" value="1"/>
</dbReference>
<evidence type="ECO:0000256" key="2">
    <source>
        <dbReference type="ARBA" id="ARBA00022553"/>
    </source>
</evidence>
<dbReference type="Pfam" id="PF00486">
    <property type="entry name" value="Trans_reg_C"/>
    <property type="match status" value="1"/>
</dbReference>